<reference evidence="1 2" key="2">
    <citation type="journal article" date="2019" name="G3 (Bethesda)">
        <title>Hybrid Assembly of the Genome of the Entomopathogenic Nematode Steinernema carpocapsae Identifies the X-Chromosome.</title>
        <authorList>
            <person name="Serra L."/>
            <person name="Macchietto M."/>
            <person name="Macias-Munoz A."/>
            <person name="McGill C.J."/>
            <person name="Rodriguez I.M."/>
            <person name="Rodriguez B."/>
            <person name="Murad R."/>
            <person name="Mortazavi A."/>
        </authorList>
    </citation>
    <scope>NUCLEOTIDE SEQUENCE [LARGE SCALE GENOMIC DNA]</scope>
    <source>
        <strain evidence="1 2">ALL</strain>
    </source>
</reference>
<gene>
    <name evidence="1" type="ORF">L596_008675</name>
</gene>
<dbReference type="EMBL" id="AZBU02000002">
    <property type="protein sequence ID" value="TKR94386.1"/>
    <property type="molecule type" value="Genomic_DNA"/>
</dbReference>
<dbReference type="Proteomes" id="UP000298663">
    <property type="component" value="Unassembled WGS sequence"/>
</dbReference>
<comment type="caution">
    <text evidence="1">The sequence shown here is derived from an EMBL/GenBank/DDBJ whole genome shotgun (WGS) entry which is preliminary data.</text>
</comment>
<protein>
    <submittedName>
        <fullName evidence="1">Uncharacterized protein</fullName>
    </submittedName>
</protein>
<dbReference type="OrthoDB" id="5876856at2759"/>
<dbReference type="AlphaFoldDB" id="A0A4U5PDH8"/>
<dbReference type="InterPro" id="IPR000884">
    <property type="entry name" value="TSP1_rpt"/>
</dbReference>
<accession>A0A4U5PDH8</accession>
<name>A0A4U5PDH8_STECR</name>
<evidence type="ECO:0000313" key="1">
    <source>
        <dbReference type="EMBL" id="TKR94386.1"/>
    </source>
</evidence>
<dbReference type="InterPro" id="IPR036383">
    <property type="entry name" value="TSP1_rpt_sf"/>
</dbReference>
<keyword evidence="2" id="KW-1185">Reference proteome</keyword>
<reference evidence="1 2" key="1">
    <citation type="journal article" date="2015" name="Genome Biol.">
        <title>Comparative genomics of Steinernema reveals deeply conserved gene regulatory networks.</title>
        <authorList>
            <person name="Dillman A.R."/>
            <person name="Macchietto M."/>
            <person name="Porter C.F."/>
            <person name="Rogers A."/>
            <person name="Williams B."/>
            <person name="Antoshechkin I."/>
            <person name="Lee M.M."/>
            <person name="Goodwin Z."/>
            <person name="Lu X."/>
            <person name="Lewis E.E."/>
            <person name="Goodrich-Blair H."/>
            <person name="Stock S.P."/>
            <person name="Adams B.J."/>
            <person name="Sternberg P.W."/>
            <person name="Mortazavi A."/>
        </authorList>
    </citation>
    <scope>NUCLEOTIDE SEQUENCE [LARGE SCALE GENOMIC DNA]</scope>
    <source>
        <strain evidence="1 2">ALL</strain>
    </source>
</reference>
<dbReference type="PROSITE" id="PS50092">
    <property type="entry name" value="TSP1"/>
    <property type="match status" value="1"/>
</dbReference>
<dbReference type="PANTHER" id="PTHR31936">
    <property type="entry name" value="PROTEIN CBG18744"/>
    <property type="match status" value="1"/>
</dbReference>
<dbReference type="SUPFAM" id="SSF82895">
    <property type="entry name" value="TSP-1 type 1 repeat"/>
    <property type="match status" value="1"/>
</dbReference>
<organism evidence="1 2">
    <name type="scientific">Steinernema carpocapsae</name>
    <name type="common">Entomopathogenic nematode</name>
    <dbReference type="NCBI Taxonomy" id="34508"/>
    <lineage>
        <taxon>Eukaryota</taxon>
        <taxon>Metazoa</taxon>
        <taxon>Ecdysozoa</taxon>
        <taxon>Nematoda</taxon>
        <taxon>Chromadorea</taxon>
        <taxon>Rhabditida</taxon>
        <taxon>Tylenchina</taxon>
        <taxon>Panagrolaimomorpha</taxon>
        <taxon>Strongyloidoidea</taxon>
        <taxon>Steinernematidae</taxon>
        <taxon>Steinernema</taxon>
    </lineage>
</organism>
<evidence type="ECO:0000313" key="2">
    <source>
        <dbReference type="Proteomes" id="UP000298663"/>
    </source>
</evidence>
<dbReference type="PANTHER" id="PTHR31936:SF5">
    <property type="entry name" value="VENOM PROTEIN"/>
    <property type="match status" value="1"/>
</dbReference>
<proteinExistence type="predicted"/>
<dbReference type="Gene3D" id="2.20.100.10">
    <property type="entry name" value="Thrombospondin type-1 (TSP1) repeat"/>
    <property type="match status" value="1"/>
</dbReference>
<sequence>MTSLDEIMPGLMRNRQRQVVMREEANYDYEAFLLPKVDENLSVLKEEEVEEMTERSSTLEYGTEETATEVQARSTSTTVFRPLPELPEAVRIKECTQGIWSEWFYSEESKCSADCGGCGRKIRRRNCATLQNGCPCIGLSEDRVPCNIGVCQYPNPSCCLPFSLIYVNGSFACGPQNEQLIDEFVNGIPKERIVSRLNPRRRTF</sequence>